<comment type="similarity">
    <text evidence="8">Belongs to the glycosyltransferase group 1 family.</text>
</comment>
<feature type="transmembrane region" description="Helical" evidence="8">
    <location>
        <begin position="6"/>
        <end position="23"/>
    </location>
</feature>
<protein>
    <recommendedName>
        <fullName evidence="3 8">3-deoxy-D-manno-octulosonic acid transferase</fullName>
        <shortName evidence="8">Kdo transferase</shortName>
        <ecNumber evidence="2 8">2.4.99.12</ecNumber>
    </recommendedName>
    <alternativeName>
        <fullName evidence="5 8">Lipid IV(A) 3-deoxy-D-manno-octulosonic acid transferase</fullName>
    </alternativeName>
</protein>
<dbReference type="InterPro" id="IPR039901">
    <property type="entry name" value="Kdotransferase"/>
</dbReference>
<dbReference type="GO" id="GO:0005886">
    <property type="term" value="C:plasma membrane"/>
    <property type="evidence" value="ECO:0007669"/>
    <property type="project" value="UniProtKB-SubCell"/>
</dbReference>
<dbReference type="GO" id="GO:0009245">
    <property type="term" value="P:lipid A biosynthetic process"/>
    <property type="evidence" value="ECO:0007669"/>
    <property type="project" value="TreeGrafter"/>
</dbReference>
<dbReference type="RefSeq" id="WP_118200399.1">
    <property type="nucleotide sequence ID" value="NZ_QRIE01000013.1"/>
</dbReference>
<keyword evidence="8" id="KW-1133">Transmembrane helix</keyword>
<dbReference type="UniPathway" id="UPA00958"/>
<organism evidence="10 11">
    <name type="scientific">Segatella copri</name>
    <dbReference type="NCBI Taxonomy" id="165179"/>
    <lineage>
        <taxon>Bacteria</taxon>
        <taxon>Pseudomonadati</taxon>
        <taxon>Bacteroidota</taxon>
        <taxon>Bacteroidia</taxon>
        <taxon>Bacteroidales</taxon>
        <taxon>Prevotellaceae</taxon>
        <taxon>Segatella</taxon>
    </lineage>
</organism>
<sequence>MYNIVIYFVLWGIAIASLFNEKVRKMWRGEREAFKILKQKVDPNAKYIWFHAASLGEFEQGRPLMERIRKDYPQYKILLTFYSPSGYEVRKNYEGADIICYMPVDTRLNAIRFLRLVRPVMAFFIKYEFWSNFLHILKHRNIPTYSVSSIFREDQVFFKWYGRSYAGVLKCFTRFFVQNEESKQLLKGIGITAVDVVGDTRFDRVLQIKEAAKHLPICEAFRTGVASSQSADVPHHDFKVFVAGSSWPPDENVFIPFFNEHKDWRLLIAPHVIAEEHLKLILSLIKDKKVVRYTQTTPEETAEADVLIIDCFGLLSSMYNYGDVAYIGGGFGVGIHNTLEAAVWNMPVIFGPNNKKFQEAQGLLKSGGGFEINTYEDFSGLMSSLMNDETFLKQAGDKAGTFVAHLAGATDKVLASVKL</sequence>
<evidence type="ECO:0000256" key="4">
    <source>
        <dbReference type="ARBA" id="ARBA00022679"/>
    </source>
</evidence>
<comment type="catalytic activity">
    <reaction evidence="6 8">
        <text>lipid IVA (E. coli) + CMP-3-deoxy-beta-D-manno-octulosonate = alpha-Kdo-(2-&gt;6)-lipid IVA (E. coli) + CMP + H(+)</text>
        <dbReference type="Rhea" id="RHEA:28066"/>
        <dbReference type="ChEBI" id="CHEBI:15378"/>
        <dbReference type="ChEBI" id="CHEBI:58603"/>
        <dbReference type="ChEBI" id="CHEBI:60364"/>
        <dbReference type="ChEBI" id="CHEBI:60377"/>
        <dbReference type="ChEBI" id="CHEBI:85987"/>
        <dbReference type="EC" id="2.4.99.12"/>
    </reaction>
</comment>
<keyword evidence="4 8" id="KW-0808">Transferase</keyword>
<evidence type="ECO:0000256" key="7">
    <source>
        <dbReference type="PIRSR" id="PIRSR639901-1"/>
    </source>
</evidence>
<dbReference type="InterPro" id="IPR007507">
    <property type="entry name" value="Glycos_transf_N"/>
</dbReference>
<evidence type="ECO:0000256" key="1">
    <source>
        <dbReference type="ARBA" id="ARBA00004713"/>
    </source>
</evidence>
<dbReference type="GO" id="GO:0009244">
    <property type="term" value="P:lipopolysaccharide core region biosynthetic process"/>
    <property type="evidence" value="ECO:0007669"/>
    <property type="project" value="UniProtKB-UniRule"/>
</dbReference>
<comment type="function">
    <text evidence="8">Involved in lipopolysaccharide (LPS) biosynthesis. Catalyzes the transfer of 3-deoxy-D-manno-octulosonate (Kdo) residue(s) from CMP-Kdo to lipid IV(A), the tetraacyldisaccharide-1,4'-bisphosphate precursor of lipid A.</text>
</comment>
<evidence type="ECO:0000256" key="5">
    <source>
        <dbReference type="ARBA" id="ARBA00031445"/>
    </source>
</evidence>
<feature type="active site" description="Proton acceptor" evidence="7">
    <location>
        <position position="57"/>
    </location>
</feature>
<evidence type="ECO:0000256" key="2">
    <source>
        <dbReference type="ARBA" id="ARBA00012621"/>
    </source>
</evidence>
<keyword evidence="8" id="KW-1003">Cell membrane</keyword>
<dbReference type="Pfam" id="PF04413">
    <property type="entry name" value="Glycos_transf_N"/>
    <property type="match status" value="1"/>
</dbReference>
<evidence type="ECO:0000256" key="6">
    <source>
        <dbReference type="ARBA" id="ARBA00049183"/>
    </source>
</evidence>
<dbReference type="AlphaFoldDB" id="A0A3R6DS98"/>
<gene>
    <name evidence="10" type="ORF">DW250_03810</name>
</gene>
<dbReference type="Gene3D" id="3.40.50.11720">
    <property type="entry name" value="3-Deoxy-D-manno-octulosonic-acid transferase, N-terminal domain"/>
    <property type="match status" value="1"/>
</dbReference>
<feature type="domain" description="3-deoxy-D-manno-octulosonic-acid transferase N-terminal" evidence="9">
    <location>
        <begin position="32"/>
        <end position="203"/>
    </location>
</feature>
<evidence type="ECO:0000313" key="10">
    <source>
        <dbReference type="EMBL" id="RHG67696.1"/>
    </source>
</evidence>
<evidence type="ECO:0000256" key="3">
    <source>
        <dbReference type="ARBA" id="ARBA00019077"/>
    </source>
</evidence>
<dbReference type="PANTHER" id="PTHR42755:SF1">
    <property type="entry name" value="3-DEOXY-D-MANNO-OCTULOSONIC ACID TRANSFERASE, MITOCHONDRIAL-RELATED"/>
    <property type="match status" value="1"/>
</dbReference>
<comment type="subcellular location">
    <subcellularLocation>
        <location evidence="8">Cell membrane</location>
    </subcellularLocation>
</comment>
<comment type="pathway">
    <text evidence="1 8">Bacterial outer membrane biogenesis; LPS core biosynthesis.</text>
</comment>
<evidence type="ECO:0000313" key="11">
    <source>
        <dbReference type="Proteomes" id="UP000286501"/>
    </source>
</evidence>
<evidence type="ECO:0000259" key="9">
    <source>
        <dbReference type="Pfam" id="PF04413"/>
    </source>
</evidence>
<comment type="caution">
    <text evidence="10">The sequence shown here is derived from an EMBL/GenBank/DDBJ whole genome shotgun (WGS) entry which is preliminary data.</text>
</comment>
<dbReference type="PANTHER" id="PTHR42755">
    <property type="entry name" value="3-DEOXY-MANNO-OCTULOSONATE CYTIDYLYLTRANSFERASE"/>
    <property type="match status" value="1"/>
</dbReference>
<dbReference type="EMBL" id="QRIN01000011">
    <property type="protein sequence ID" value="RHG67696.1"/>
    <property type="molecule type" value="Genomic_DNA"/>
</dbReference>
<keyword evidence="8" id="KW-0448">Lipopolysaccharide biosynthesis</keyword>
<dbReference type="GO" id="GO:0043842">
    <property type="term" value="F:Kdo transferase activity"/>
    <property type="evidence" value="ECO:0007669"/>
    <property type="project" value="UniProtKB-EC"/>
</dbReference>
<dbReference type="InterPro" id="IPR038107">
    <property type="entry name" value="Glycos_transf_N_sf"/>
</dbReference>
<name>A0A3R6DS98_9BACT</name>
<keyword evidence="8" id="KW-0472">Membrane</keyword>
<dbReference type="Gene3D" id="3.40.50.2000">
    <property type="entry name" value="Glycogen Phosphorylase B"/>
    <property type="match status" value="1"/>
</dbReference>
<dbReference type="EC" id="2.4.99.12" evidence="2 8"/>
<proteinExistence type="inferred from homology"/>
<accession>A0A3R6DS98</accession>
<keyword evidence="8" id="KW-0812">Transmembrane</keyword>
<reference evidence="10 11" key="1">
    <citation type="submission" date="2018-08" db="EMBL/GenBank/DDBJ databases">
        <title>A genome reference for cultivated species of the human gut microbiota.</title>
        <authorList>
            <person name="Zou Y."/>
            <person name="Xue W."/>
            <person name="Luo G."/>
        </authorList>
    </citation>
    <scope>NUCLEOTIDE SEQUENCE [LARGE SCALE GENOMIC DNA]</scope>
    <source>
        <strain evidence="10 11">AM22-1</strain>
    </source>
</reference>
<dbReference type="Proteomes" id="UP000286501">
    <property type="component" value="Unassembled WGS sequence"/>
</dbReference>
<evidence type="ECO:0000256" key="8">
    <source>
        <dbReference type="RuleBase" id="RU365103"/>
    </source>
</evidence>